<keyword evidence="2" id="KW-1185">Reference proteome</keyword>
<dbReference type="Proteomes" id="UP000007029">
    <property type="component" value="Chromosome"/>
</dbReference>
<dbReference type="KEGG" id="rde:RD1_1632"/>
<dbReference type="OrthoDB" id="7859107at2"/>
<dbReference type="eggNOG" id="ENOG5033BXX">
    <property type="taxonomic scope" value="Bacteria"/>
</dbReference>
<evidence type="ECO:0000313" key="1">
    <source>
        <dbReference type="EMBL" id="ABG31259.1"/>
    </source>
</evidence>
<protein>
    <submittedName>
        <fullName evidence="1">Uncharacterized protein</fullName>
    </submittedName>
</protein>
<sequence length="68" mass="7880">MHIIIGLLIAFLLVMLYERKNRTSRMCRWRADHSGDQDILYKYKCAACGAETYTKTKSPPNLCLSDRV</sequence>
<dbReference type="RefSeq" id="WP_011567879.1">
    <property type="nucleotide sequence ID" value="NC_008209.1"/>
</dbReference>
<evidence type="ECO:0000313" key="2">
    <source>
        <dbReference type="Proteomes" id="UP000007029"/>
    </source>
</evidence>
<proteinExistence type="predicted"/>
<accession>Q169T4</accession>
<dbReference type="STRING" id="375451.RD1_1632"/>
<organism evidence="1 2">
    <name type="scientific">Roseobacter denitrificans (strain ATCC 33942 / OCh 114)</name>
    <name type="common">Erythrobacter sp. (strain OCh 114)</name>
    <name type="synonym">Roseobacter denitrificans</name>
    <dbReference type="NCBI Taxonomy" id="375451"/>
    <lineage>
        <taxon>Bacteria</taxon>
        <taxon>Pseudomonadati</taxon>
        <taxon>Pseudomonadota</taxon>
        <taxon>Alphaproteobacteria</taxon>
        <taxon>Rhodobacterales</taxon>
        <taxon>Roseobacteraceae</taxon>
        <taxon>Roseobacter</taxon>
    </lineage>
</organism>
<dbReference type="EMBL" id="CP000362">
    <property type="protein sequence ID" value="ABG31259.1"/>
    <property type="molecule type" value="Genomic_DNA"/>
</dbReference>
<reference evidence="1 2" key="1">
    <citation type="journal article" date="2007" name="J. Bacteriol.">
        <title>The complete genome sequence of Roseobacter denitrificans reveals a mixotrophic rather than photosynthetic metabolism.</title>
        <authorList>
            <person name="Swingley W.D."/>
            <person name="Sadekar S."/>
            <person name="Mastrian S.D."/>
            <person name="Matthies H.J."/>
            <person name="Hao J."/>
            <person name="Ramos H."/>
            <person name="Acharya C.R."/>
            <person name="Conrad A.L."/>
            <person name="Taylor H.L."/>
            <person name="Dejesa L.C."/>
            <person name="Shah M.K."/>
            <person name="O'huallachain M.E."/>
            <person name="Lince M.T."/>
            <person name="Blankenship R.E."/>
            <person name="Beatty J.T."/>
            <person name="Touchman J.W."/>
        </authorList>
    </citation>
    <scope>NUCLEOTIDE SEQUENCE [LARGE SCALE GENOMIC DNA]</scope>
    <source>
        <strain evidence="2">ATCC 33942 / OCh 114</strain>
    </source>
</reference>
<gene>
    <name evidence="1" type="ordered locus">RD1_1632</name>
</gene>
<name>Q169T4_ROSDO</name>
<dbReference type="AlphaFoldDB" id="Q169T4"/>
<dbReference type="HOGENOM" id="CLU_204656_0_0_5"/>